<dbReference type="EnsemblPlants" id="OB01G52270.1">
    <property type="protein sequence ID" value="OB01G52270.1"/>
    <property type="gene ID" value="OB01G52270"/>
</dbReference>
<dbReference type="Gramene" id="OB01G52270.1">
    <property type="protein sequence ID" value="OB01G52270.1"/>
    <property type="gene ID" value="OB01G52270"/>
</dbReference>
<evidence type="ECO:0000313" key="2">
    <source>
        <dbReference type="Proteomes" id="UP000006038"/>
    </source>
</evidence>
<protein>
    <submittedName>
        <fullName evidence="1">Uncharacterized protein</fullName>
    </submittedName>
</protein>
<reference evidence="1" key="1">
    <citation type="journal article" date="2013" name="Nat. Commun.">
        <title>Whole-genome sequencing of Oryza brachyantha reveals mechanisms underlying Oryza genome evolution.</title>
        <authorList>
            <person name="Chen J."/>
            <person name="Huang Q."/>
            <person name="Gao D."/>
            <person name="Wang J."/>
            <person name="Lang Y."/>
            <person name="Liu T."/>
            <person name="Li B."/>
            <person name="Bai Z."/>
            <person name="Luis Goicoechea J."/>
            <person name="Liang C."/>
            <person name="Chen C."/>
            <person name="Zhang W."/>
            <person name="Sun S."/>
            <person name="Liao Y."/>
            <person name="Zhang X."/>
            <person name="Yang L."/>
            <person name="Song C."/>
            <person name="Wang M."/>
            <person name="Shi J."/>
            <person name="Liu G."/>
            <person name="Liu J."/>
            <person name="Zhou H."/>
            <person name="Zhou W."/>
            <person name="Yu Q."/>
            <person name="An N."/>
            <person name="Chen Y."/>
            <person name="Cai Q."/>
            <person name="Wang B."/>
            <person name="Liu B."/>
            <person name="Min J."/>
            <person name="Huang Y."/>
            <person name="Wu H."/>
            <person name="Li Z."/>
            <person name="Zhang Y."/>
            <person name="Yin Y."/>
            <person name="Song W."/>
            <person name="Jiang J."/>
            <person name="Jackson S.A."/>
            <person name="Wing R.A."/>
            <person name="Wang J."/>
            <person name="Chen M."/>
        </authorList>
    </citation>
    <scope>NUCLEOTIDE SEQUENCE [LARGE SCALE GENOMIC DNA]</scope>
    <source>
        <strain evidence="1">cv. IRGC 101232</strain>
    </source>
</reference>
<name>J3L7M1_ORYBR</name>
<proteinExistence type="predicted"/>
<organism evidence="1">
    <name type="scientific">Oryza brachyantha</name>
    <name type="common">malo sina</name>
    <dbReference type="NCBI Taxonomy" id="4533"/>
    <lineage>
        <taxon>Eukaryota</taxon>
        <taxon>Viridiplantae</taxon>
        <taxon>Streptophyta</taxon>
        <taxon>Embryophyta</taxon>
        <taxon>Tracheophyta</taxon>
        <taxon>Spermatophyta</taxon>
        <taxon>Magnoliopsida</taxon>
        <taxon>Liliopsida</taxon>
        <taxon>Poales</taxon>
        <taxon>Poaceae</taxon>
        <taxon>BOP clade</taxon>
        <taxon>Oryzoideae</taxon>
        <taxon>Oryzeae</taxon>
        <taxon>Oryzinae</taxon>
        <taxon>Oryza</taxon>
    </lineage>
</organism>
<reference evidence="1" key="2">
    <citation type="submission" date="2013-04" db="UniProtKB">
        <authorList>
            <consortium name="EnsemblPlants"/>
        </authorList>
    </citation>
    <scope>IDENTIFICATION</scope>
</reference>
<dbReference type="HOGENOM" id="CLU_2999660_0_0_1"/>
<keyword evidence="2" id="KW-1185">Reference proteome</keyword>
<dbReference type="Proteomes" id="UP000006038">
    <property type="component" value="Chromosome 1"/>
</dbReference>
<accession>J3L7M1</accession>
<dbReference type="AlphaFoldDB" id="J3L7M1"/>
<sequence length="57" mass="6315">MCILLIRGLIEIYGNDLENLGLSATVDFVLLLGLKKPWELETGVSITKSEISLCHQI</sequence>
<evidence type="ECO:0000313" key="1">
    <source>
        <dbReference type="EnsemblPlants" id="OB01G52270.1"/>
    </source>
</evidence>